<evidence type="ECO:0000256" key="4">
    <source>
        <dbReference type="ARBA" id="ARBA00022475"/>
    </source>
</evidence>
<dbReference type="OrthoDB" id="9807026at2"/>
<evidence type="ECO:0000259" key="12">
    <source>
        <dbReference type="Pfam" id="PF01514"/>
    </source>
</evidence>
<dbReference type="PANTHER" id="PTHR30046:SF0">
    <property type="entry name" value="FLAGELLAR M-RING PROTEIN"/>
    <property type="match status" value="1"/>
</dbReference>
<dbReference type="AlphaFoldDB" id="A0A4P6F5C6"/>
<evidence type="ECO:0000256" key="9">
    <source>
        <dbReference type="PIRNR" id="PIRNR004862"/>
    </source>
</evidence>
<dbReference type="InterPro" id="IPR013556">
    <property type="entry name" value="Flag_M-ring_C"/>
</dbReference>
<keyword evidence="14" id="KW-0966">Cell projection</keyword>
<comment type="subcellular location">
    <subcellularLocation>
        <location evidence="1 9">Bacterial flagellum basal body</location>
    </subcellularLocation>
    <subcellularLocation>
        <location evidence="2">Cell membrane</location>
        <topology evidence="2">Multi-pass membrane protein</topology>
    </subcellularLocation>
</comment>
<name>A0A4P6F5C6_9BACL</name>
<evidence type="ECO:0000259" key="13">
    <source>
        <dbReference type="Pfam" id="PF08345"/>
    </source>
</evidence>
<evidence type="ECO:0000256" key="11">
    <source>
        <dbReference type="SAM" id="Phobius"/>
    </source>
</evidence>
<dbReference type="Pfam" id="PF08345">
    <property type="entry name" value="YscJ_FliF_C"/>
    <property type="match status" value="1"/>
</dbReference>
<dbReference type="GO" id="GO:0009431">
    <property type="term" value="C:bacterial-type flagellum basal body, MS ring"/>
    <property type="evidence" value="ECO:0007669"/>
    <property type="project" value="InterPro"/>
</dbReference>
<dbReference type="PIRSF" id="PIRSF004862">
    <property type="entry name" value="FliF"/>
    <property type="match status" value="1"/>
</dbReference>
<evidence type="ECO:0000313" key="15">
    <source>
        <dbReference type="Proteomes" id="UP000293568"/>
    </source>
</evidence>
<keyword evidence="4" id="KW-1003">Cell membrane</keyword>
<reference evidence="14 15" key="1">
    <citation type="submission" date="2019-01" db="EMBL/GenBank/DDBJ databases">
        <title>Genome sequencing of strain FW100M-2.</title>
        <authorList>
            <person name="Heo J."/>
            <person name="Kim S.-J."/>
            <person name="Kim J.-S."/>
            <person name="Hong S.-B."/>
            <person name="Kwon S.-W."/>
        </authorList>
    </citation>
    <scope>NUCLEOTIDE SEQUENCE [LARGE SCALE GENOMIC DNA]</scope>
    <source>
        <strain evidence="14 15">FW100M-2</strain>
    </source>
</reference>
<comment type="similarity">
    <text evidence="3 9">Belongs to the FliF family.</text>
</comment>
<dbReference type="EMBL" id="CP035492">
    <property type="protein sequence ID" value="QAY65598.1"/>
    <property type="molecule type" value="Genomic_DNA"/>
</dbReference>
<dbReference type="Proteomes" id="UP000293568">
    <property type="component" value="Chromosome"/>
</dbReference>
<gene>
    <name evidence="14" type="primary">fliF</name>
    <name evidence="14" type="ORF">ET464_03565</name>
</gene>
<keyword evidence="15" id="KW-1185">Reference proteome</keyword>
<evidence type="ECO:0000256" key="6">
    <source>
        <dbReference type="ARBA" id="ARBA00022989"/>
    </source>
</evidence>
<sequence>MNEKIAQYRGRLTQFWSQMGKKQKLWLGASLGVLIIAIILLTYIFTRTEYEIAFQNLDSTDASAIMNYLDSNGIPYKLEGGGTSISVPSSAATRAKVNVGSLGLVQNGSIGFEAFDTGSSQFGMTENEFNVKYLNSLDGEVQRLLNAMQGVQQSHVLINLPEDSVFLSTEDKRGASASITLKFVNGYTPTQKEIDGYYNLVKTAVPDLAIEDITISSPKGELLASEDGAVSSSNTDAVDAQFKIQKKYETDLKNNIAQFLGPIVGSDNLVISVTSSMNFDKKTTEENLVKPLDNNNNNGIIISEQNETSSSTGGSGAAGGVAGTGESDVANYTDNSQSGNSSSESSSQITNYEVNRINNKIDSAPYALKDLSISVGIEQSKLSGTAKDEITSYLQSLVRAQLADSGQDLTNAALVNSKVSVIAQTFAQSGETSSAKTLSTPWMIGIGAAALAVIGGLVVAVARRRKKPEEVIEFEPPAKVEYPTLDFESTGDNQARKNLETLAKRKPEEFVNLLRTWLVEE</sequence>
<dbReference type="InterPro" id="IPR000067">
    <property type="entry name" value="FlgMring_FliF"/>
</dbReference>
<evidence type="ECO:0000256" key="1">
    <source>
        <dbReference type="ARBA" id="ARBA00004117"/>
    </source>
</evidence>
<feature type="compositionally biased region" description="Low complexity" evidence="10">
    <location>
        <begin position="335"/>
        <end position="348"/>
    </location>
</feature>
<dbReference type="InterPro" id="IPR006182">
    <property type="entry name" value="FliF_N_dom"/>
</dbReference>
<organism evidence="14 15">
    <name type="scientific">Paenibacillus protaetiae</name>
    <dbReference type="NCBI Taxonomy" id="2509456"/>
    <lineage>
        <taxon>Bacteria</taxon>
        <taxon>Bacillati</taxon>
        <taxon>Bacillota</taxon>
        <taxon>Bacilli</taxon>
        <taxon>Bacillales</taxon>
        <taxon>Paenibacillaceae</taxon>
        <taxon>Paenibacillus</taxon>
    </lineage>
</organism>
<dbReference type="NCBIfam" id="TIGR00206">
    <property type="entry name" value="fliF"/>
    <property type="match status" value="1"/>
</dbReference>
<protein>
    <recommendedName>
        <fullName evidence="9">Flagellar M-ring protein</fullName>
    </recommendedName>
</protein>
<proteinExistence type="inferred from homology"/>
<feature type="domain" description="Flagellar M-ring C-terminal" evidence="13">
    <location>
        <begin position="260"/>
        <end position="395"/>
    </location>
</feature>
<evidence type="ECO:0000256" key="10">
    <source>
        <dbReference type="SAM" id="MobiDB-lite"/>
    </source>
</evidence>
<dbReference type="PANTHER" id="PTHR30046">
    <property type="entry name" value="FLAGELLAR M-RING PROTEIN"/>
    <property type="match status" value="1"/>
</dbReference>
<evidence type="ECO:0000256" key="2">
    <source>
        <dbReference type="ARBA" id="ARBA00004651"/>
    </source>
</evidence>
<dbReference type="GO" id="GO:0003774">
    <property type="term" value="F:cytoskeletal motor activity"/>
    <property type="evidence" value="ECO:0007669"/>
    <property type="project" value="InterPro"/>
</dbReference>
<dbReference type="GO" id="GO:0005886">
    <property type="term" value="C:plasma membrane"/>
    <property type="evidence" value="ECO:0007669"/>
    <property type="project" value="UniProtKB-SubCell"/>
</dbReference>
<evidence type="ECO:0000256" key="5">
    <source>
        <dbReference type="ARBA" id="ARBA00022692"/>
    </source>
</evidence>
<dbReference type="KEGG" id="pprt:ET464_03565"/>
<evidence type="ECO:0000256" key="7">
    <source>
        <dbReference type="ARBA" id="ARBA00023136"/>
    </source>
</evidence>
<feature type="compositionally biased region" description="Gly residues" evidence="10">
    <location>
        <begin position="313"/>
        <end position="323"/>
    </location>
</feature>
<dbReference type="RefSeq" id="WP_129438312.1">
    <property type="nucleotide sequence ID" value="NZ_CP035492.1"/>
</dbReference>
<feature type="region of interest" description="Disordered" evidence="10">
    <location>
        <begin position="306"/>
        <end position="349"/>
    </location>
</feature>
<keyword evidence="14" id="KW-0969">Cilium</keyword>
<keyword evidence="8 9" id="KW-0975">Bacterial flagellum</keyword>
<comment type="function">
    <text evidence="9">The M ring may be actively involved in energy transduction.</text>
</comment>
<dbReference type="InterPro" id="IPR045851">
    <property type="entry name" value="AMP-bd_C_sf"/>
</dbReference>
<evidence type="ECO:0000313" key="14">
    <source>
        <dbReference type="EMBL" id="QAY65598.1"/>
    </source>
</evidence>
<evidence type="ECO:0000256" key="8">
    <source>
        <dbReference type="ARBA" id="ARBA00023143"/>
    </source>
</evidence>
<accession>A0A4P6F5C6</accession>
<dbReference type="InterPro" id="IPR043427">
    <property type="entry name" value="YscJ/FliF"/>
</dbReference>
<dbReference type="Gene3D" id="3.30.300.30">
    <property type="match status" value="1"/>
</dbReference>
<dbReference type="Pfam" id="PF01514">
    <property type="entry name" value="YscJ_FliF"/>
    <property type="match status" value="1"/>
</dbReference>
<feature type="transmembrane region" description="Helical" evidence="11">
    <location>
        <begin position="442"/>
        <end position="462"/>
    </location>
</feature>
<keyword evidence="5 11" id="KW-0812">Transmembrane</keyword>
<dbReference type="GO" id="GO:0071973">
    <property type="term" value="P:bacterial-type flagellum-dependent cell motility"/>
    <property type="evidence" value="ECO:0007669"/>
    <property type="project" value="InterPro"/>
</dbReference>
<feature type="transmembrane region" description="Helical" evidence="11">
    <location>
        <begin position="25"/>
        <end position="45"/>
    </location>
</feature>
<keyword evidence="6 11" id="KW-1133">Transmembrane helix</keyword>
<evidence type="ECO:0000256" key="3">
    <source>
        <dbReference type="ARBA" id="ARBA00007971"/>
    </source>
</evidence>
<dbReference type="PRINTS" id="PR01009">
    <property type="entry name" value="FLGMRINGFLIF"/>
</dbReference>
<keyword evidence="7 11" id="KW-0472">Membrane</keyword>
<feature type="domain" description="Flagellar M-ring N-terminal" evidence="12">
    <location>
        <begin position="46"/>
        <end position="224"/>
    </location>
</feature>
<keyword evidence="14" id="KW-0282">Flagellum</keyword>